<accession>A0A0B6XCV3</accession>
<evidence type="ECO:0000259" key="3">
    <source>
        <dbReference type="Pfam" id="PF23471"/>
    </source>
</evidence>
<sequence>MKHHEYIVIDGFSRSNMGRILSIAASALSAFTIYFLLKLVDLSQLWWGIDATLPPSVLSLAGAGMIYFLLYHVLNKYLWKRPFVGQLISMPNLSGEWEVIGKTLHPEERICEWKGVIRIVQTWDKVRIRQTTNTSQSDSITASVINDQGISYRLLYNYTNRPLAGNDEMQSHMGFVDLEFSEDLNSATGEYFNGRGRNTYGTMTLRRKNKNGGLWSED</sequence>
<evidence type="ECO:0000256" key="1">
    <source>
        <dbReference type="SAM" id="Phobius"/>
    </source>
</evidence>
<name>A0A0B6XCV3_XENBV</name>
<dbReference type="Pfam" id="PF23471">
    <property type="entry name" value="Cap15_TM"/>
    <property type="match status" value="1"/>
</dbReference>
<feature type="domain" description="CD-NTase-associated protein 15" evidence="2">
    <location>
        <begin position="89"/>
        <end position="207"/>
    </location>
</feature>
<keyword evidence="1" id="KW-0472">Membrane</keyword>
<feature type="domain" description="Cap1-like TM helices" evidence="3">
    <location>
        <begin position="18"/>
        <end position="80"/>
    </location>
</feature>
<keyword evidence="1" id="KW-0812">Transmembrane</keyword>
<feature type="transmembrane region" description="Helical" evidence="1">
    <location>
        <begin position="20"/>
        <end position="37"/>
    </location>
</feature>
<evidence type="ECO:0000313" key="4">
    <source>
        <dbReference type="EMBL" id="CDM91672.1"/>
    </source>
</evidence>
<dbReference type="Pfam" id="PF18153">
    <property type="entry name" value="Cap15_CD_rec"/>
    <property type="match status" value="1"/>
</dbReference>
<dbReference type="RefSeq" id="WP_046337626.1">
    <property type="nucleotide sequence ID" value="NZ_CAWMEF010000001.1"/>
</dbReference>
<evidence type="ECO:0000259" key="2">
    <source>
        <dbReference type="Pfam" id="PF18153"/>
    </source>
</evidence>
<protein>
    <submittedName>
        <fullName evidence="4">Putative pancortin-3</fullName>
    </submittedName>
</protein>
<keyword evidence="1" id="KW-1133">Transmembrane helix</keyword>
<dbReference type="KEGG" id="xbv:XBW1_4323"/>
<organism evidence="4 5">
    <name type="scientific">Xenorhabdus bovienii</name>
    <name type="common">Xenorhabdus nematophila subsp. bovienii</name>
    <dbReference type="NCBI Taxonomy" id="40576"/>
    <lineage>
        <taxon>Bacteria</taxon>
        <taxon>Pseudomonadati</taxon>
        <taxon>Pseudomonadota</taxon>
        <taxon>Gammaproteobacteria</taxon>
        <taxon>Enterobacterales</taxon>
        <taxon>Morganellaceae</taxon>
        <taxon>Xenorhabdus</taxon>
    </lineage>
</organism>
<reference evidence="4 5" key="1">
    <citation type="submission" date="2014-02" db="EMBL/GenBank/DDBJ databases">
        <authorList>
            <person name="Genoscope - CEA"/>
        </authorList>
    </citation>
    <scope>NUCLEOTIDE SEQUENCE [LARGE SCALE GENOMIC DNA]</scope>
    <source>
        <strain evidence="4 5">CS03</strain>
    </source>
</reference>
<evidence type="ECO:0000313" key="5">
    <source>
        <dbReference type="Proteomes" id="UP000032930"/>
    </source>
</evidence>
<proteinExistence type="predicted"/>
<dbReference type="InterPro" id="IPR056338">
    <property type="entry name" value="Cap15-like_TM"/>
</dbReference>
<feature type="transmembrane region" description="Helical" evidence="1">
    <location>
        <begin position="57"/>
        <end position="74"/>
    </location>
</feature>
<dbReference type="Proteomes" id="UP000032930">
    <property type="component" value="Chromosome"/>
</dbReference>
<gene>
    <name evidence="4" type="ORF">XBW1_4323</name>
</gene>
<dbReference type="AlphaFoldDB" id="A0A0B6XCV3"/>
<dbReference type="InterPro" id="IPR041208">
    <property type="entry name" value="Cap15"/>
</dbReference>
<dbReference type="EMBL" id="FO818637">
    <property type="protein sequence ID" value="CDM91672.1"/>
    <property type="molecule type" value="Genomic_DNA"/>
</dbReference>